<dbReference type="RefSeq" id="WP_010037262.1">
    <property type="nucleotide sequence ID" value="NZ_CP025958.1"/>
</dbReference>
<protein>
    <submittedName>
        <fullName evidence="1">Uncharacterized protein</fullName>
    </submittedName>
</protein>
<keyword evidence="2" id="KW-1185">Reference proteome</keyword>
<sequence>MPANPFDKAARYVTKMDPLAFLAWAFGVPTSEITFGGWLDTRAVPLPHEPDQIGDTVARARNFGTEEAPWAIAIEFQIEPDPMMFGRLMIYLGHLWQSLKPDPERGSRFNIGAVVVNLTGTGRASREMRWPGTPLVTHLGVVERNLVTERAATLLAGIEAGHWSRALLPWLPLMTGGDDAGIIDRWKVLAEGESDRRARGTYGGLALVFAAAAGRREVWEKALEGWNVIESPVVNEWIALGKAKGVAEGRAEGRAEQAVLMLLNVLVAKFGSAPAEVEAAVRSCADLVKLQVWTTQAATAATLAEFRTTTGL</sequence>
<accession>A0A2Z3HIH0</accession>
<dbReference type="EMBL" id="CP025958">
    <property type="protein sequence ID" value="AWM41624.1"/>
    <property type="molecule type" value="Genomic_DNA"/>
</dbReference>
<name>A0A2Z3HIH0_9BACT</name>
<dbReference type="AlphaFoldDB" id="A0A2Z3HIH0"/>
<proteinExistence type="predicted"/>
<dbReference type="PANTHER" id="PTHR34613:SF1">
    <property type="entry name" value="SLL6017 PROTEIN"/>
    <property type="match status" value="1"/>
</dbReference>
<evidence type="ECO:0000313" key="1">
    <source>
        <dbReference type="EMBL" id="AWM41624.1"/>
    </source>
</evidence>
<dbReference type="PANTHER" id="PTHR34613">
    <property type="entry name" value="SLL0800 PROTEIN"/>
    <property type="match status" value="1"/>
</dbReference>
<reference evidence="1 2" key="1">
    <citation type="submission" date="2018-01" db="EMBL/GenBank/DDBJ databases">
        <title>G. obscuriglobus.</title>
        <authorList>
            <person name="Franke J."/>
            <person name="Blomberg W."/>
            <person name="Selmecki A."/>
        </authorList>
    </citation>
    <scope>NUCLEOTIDE SEQUENCE [LARGE SCALE GENOMIC DNA]</scope>
    <source>
        <strain evidence="1 2">DSM 5831</strain>
    </source>
</reference>
<dbReference type="OrthoDB" id="508261at2"/>
<organism evidence="1 2">
    <name type="scientific">Gemmata obscuriglobus</name>
    <dbReference type="NCBI Taxonomy" id="114"/>
    <lineage>
        <taxon>Bacteria</taxon>
        <taxon>Pseudomonadati</taxon>
        <taxon>Planctomycetota</taxon>
        <taxon>Planctomycetia</taxon>
        <taxon>Gemmatales</taxon>
        <taxon>Gemmataceae</taxon>
        <taxon>Gemmata</taxon>
    </lineage>
</organism>
<dbReference type="Proteomes" id="UP000245802">
    <property type="component" value="Chromosome"/>
</dbReference>
<dbReference type="KEGG" id="gog:C1280_34570"/>
<gene>
    <name evidence="1" type="ORF">C1280_34570</name>
</gene>
<evidence type="ECO:0000313" key="2">
    <source>
        <dbReference type="Proteomes" id="UP000245802"/>
    </source>
</evidence>